<proteinExistence type="predicted"/>
<sequence length="227" mass="25406">MDETRASKLIKGKRPLLKQWIGRDPTYLLDHLDSNELIPRDKYLEALDIAGKAQRANFLIDDFIGRDECLVLIKALVALQDKYPQLKGWFSEIQYPTAGAVSVQLPEALPAVSPPPAPVASSFEAKLQACGDDKELQRRIVPLTPQLVQALQGDLLPILNELRSKEVITAAEKDKVKARSNSGGAAAATELLDIVEQKGRREARKFWLALWATRDTYTRLLDIFDEF</sequence>
<dbReference type="SUPFAM" id="SSF47986">
    <property type="entry name" value="DEATH domain"/>
    <property type="match status" value="2"/>
</dbReference>
<dbReference type="AlphaFoldDB" id="A0AAJ7UE30"/>
<dbReference type="Pfam" id="PF00619">
    <property type="entry name" value="CARD"/>
    <property type="match status" value="1"/>
</dbReference>
<dbReference type="Proteomes" id="UP001318040">
    <property type="component" value="Chromosome 68"/>
</dbReference>
<dbReference type="InterPro" id="IPR001315">
    <property type="entry name" value="CARD"/>
</dbReference>
<dbReference type="PROSITE" id="PS50209">
    <property type="entry name" value="CARD"/>
    <property type="match status" value="1"/>
</dbReference>
<accession>A0AAJ7UE30</accession>
<evidence type="ECO:0000313" key="2">
    <source>
        <dbReference type="Proteomes" id="UP001318040"/>
    </source>
</evidence>
<dbReference type="InterPro" id="IPR011029">
    <property type="entry name" value="DEATH-like_dom_sf"/>
</dbReference>
<dbReference type="GO" id="GO:0042981">
    <property type="term" value="P:regulation of apoptotic process"/>
    <property type="evidence" value="ECO:0007669"/>
    <property type="project" value="InterPro"/>
</dbReference>
<evidence type="ECO:0000313" key="3">
    <source>
        <dbReference type="RefSeq" id="XP_032834745.1"/>
    </source>
</evidence>
<dbReference type="KEGG" id="pmrn:116956964"/>
<organism evidence="2 4">
    <name type="scientific">Petromyzon marinus</name>
    <name type="common">Sea lamprey</name>
    <dbReference type="NCBI Taxonomy" id="7757"/>
    <lineage>
        <taxon>Eukaryota</taxon>
        <taxon>Metazoa</taxon>
        <taxon>Chordata</taxon>
        <taxon>Craniata</taxon>
        <taxon>Vertebrata</taxon>
        <taxon>Cyclostomata</taxon>
        <taxon>Hyperoartia</taxon>
        <taxon>Petromyzontiformes</taxon>
        <taxon>Petromyzontidae</taxon>
        <taxon>Petromyzon</taxon>
    </lineage>
</organism>
<dbReference type="RefSeq" id="XP_032834745.1">
    <property type="nucleotide sequence ID" value="XM_032978854.1"/>
</dbReference>
<gene>
    <name evidence="3 4" type="primary">LOC116956964</name>
</gene>
<name>A0AAJ7UE30_PETMA</name>
<reference evidence="3 4" key="1">
    <citation type="submission" date="2025-04" db="UniProtKB">
        <authorList>
            <consortium name="RefSeq"/>
        </authorList>
    </citation>
    <scope>IDENTIFICATION</scope>
    <source>
        <tissue evidence="3 4">Sperm</tissue>
    </source>
</reference>
<dbReference type="RefSeq" id="XP_032834746.1">
    <property type="nucleotide sequence ID" value="XM_032978855.1"/>
</dbReference>
<evidence type="ECO:0000313" key="4">
    <source>
        <dbReference type="RefSeq" id="XP_032834746.1"/>
    </source>
</evidence>
<dbReference type="CDD" id="cd01671">
    <property type="entry name" value="CARD"/>
    <property type="match status" value="1"/>
</dbReference>
<keyword evidence="2" id="KW-1185">Reference proteome</keyword>
<feature type="domain" description="CARD" evidence="1">
    <location>
        <begin position="146"/>
        <end position="210"/>
    </location>
</feature>
<dbReference type="Gene3D" id="1.10.533.10">
    <property type="entry name" value="Death Domain, Fas"/>
    <property type="match status" value="2"/>
</dbReference>
<evidence type="ECO:0000259" key="1">
    <source>
        <dbReference type="PROSITE" id="PS50209"/>
    </source>
</evidence>
<protein>
    <submittedName>
        <fullName evidence="3 4">Uncharacterized protein LOC116956964</fullName>
    </submittedName>
</protein>